<dbReference type="InterPro" id="IPR003439">
    <property type="entry name" value="ABC_transporter-like_ATP-bd"/>
</dbReference>
<dbReference type="InterPro" id="IPR050093">
    <property type="entry name" value="ABC_SmlMolc_Importer"/>
</dbReference>
<keyword evidence="3 6" id="KW-0067">ATP-binding</keyword>
<keyword evidence="1" id="KW-0813">Transport</keyword>
<dbReference type="SUPFAM" id="SSF52540">
    <property type="entry name" value="P-loop containing nucleoside triphosphate hydrolases"/>
    <property type="match status" value="1"/>
</dbReference>
<dbReference type="PANTHER" id="PTHR42781:SF4">
    <property type="entry name" value="SPERMIDINE_PUTRESCINE IMPORT ATP-BINDING PROTEIN POTA"/>
    <property type="match status" value="1"/>
</dbReference>
<evidence type="ECO:0000313" key="6">
    <source>
        <dbReference type="EMBL" id="HCO23582.1"/>
    </source>
</evidence>
<comment type="caution">
    <text evidence="6">The sequence shown here is derived from an EMBL/GenBank/DDBJ whole genome shotgun (WGS) entry which is preliminary data.</text>
</comment>
<dbReference type="Proteomes" id="UP000263642">
    <property type="component" value="Unassembled WGS sequence"/>
</dbReference>
<evidence type="ECO:0000256" key="3">
    <source>
        <dbReference type="ARBA" id="ARBA00022840"/>
    </source>
</evidence>
<dbReference type="Gene3D" id="3.40.50.300">
    <property type="entry name" value="P-loop containing nucleotide triphosphate hydrolases"/>
    <property type="match status" value="1"/>
</dbReference>
<accession>A0A3D3R679</accession>
<dbReference type="AlphaFoldDB" id="A0A3D3R679"/>
<reference evidence="6 7" key="1">
    <citation type="journal article" date="2018" name="Nat. Biotechnol.">
        <title>A standardized bacterial taxonomy based on genome phylogeny substantially revises the tree of life.</title>
        <authorList>
            <person name="Parks D.H."/>
            <person name="Chuvochina M."/>
            <person name="Waite D.W."/>
            <person name="Rinke C."/>
            <person name="Skarshewski A."/>
            <person name="Chaumeil P.A."/>
            <person name="Hugenholtz P."/>
        </authorList>
    </citation>
    <scope>NUCLEOTIDE SEQUENCE [LARGE SCALE GENOMIC DNA]</scope>
    <source>
        <strain evidence="6">UBA9375</strain>
    </source>
</reference>
<dbReference type="EMBL" id="DQAY01000062">
    <property type="protein sequence ID" value="HCO23582.1"/>
    <property type="molecule type" value="Genomic_DNA"/>
</dbReference>
<sequence length="243" mass="26383">MISVKNLCVQVGEFRLKDVSFEVPGGHYAVLMGKTGSGKTTILETICGLKKVQSGTVSLNGRHMTHASPAEREIGYVPQEGVLFHTMTVRDNLSFALEVRKWSQRDINLRVDELGELLGISSLLDRTPFGLSGGETQRVSLGRALAAKPSILCLDEPLSALDEDTRGDMCKLLSEVQRMTGVTTLHITHNASESERLGDIKLIIAEGVVRSLPQKTGEFPGENSTDSQATETKTDTSAKMKAQ</sequence>
<protein>
    <submittedName>
        <fullName evidence="6">ABC transporter ATP-binding protein</fullName>
    </submittedName>
</protein>
<gene>
    <name evidence="6" type="ORF">DIT97_11175</name>
</gene>
<dbReference type="Pfam" id="PF00005">
    <property type="entry name" value="ABC_tran"/>
    <property type="match status" value="1"/>
</dbReference>
<feature type="compositionally biased region" description="Polar residues" evidence="4">
    <location>
        <begin position="222"/>
        <end position="231"/>
    </location>
</feature>
<keyword evidence="2" id="KW-0547">Nucleotide-binding</keyword>
<evidence type="ECO:0000256" key="1">
    <source>
        <dbReference type="ARBA" id="ARBA00022448"/>
    </source>
</evidence>
<dbReference type="InterPro" id="IPR003593">
    <property type="entry name" value="AAA+_ATPase"/>
</dbReference>
<feature type="compositionally biased region" description="Basic and acidic residues" evidence="4">
    <location>
        <begin position="232"/>
        <end position="243"/>
    </location>
</feature>
<dbReference type="SMART" id="SM00382">
    <property type="entry name" value="AAA"/>
    <property type="match status" value="1"/>
</dbReference>
<evidence type="ECO:0000256" key="2">
    <source>
        <dbReference type="ARBA" id="ARBA00022741"/>
    </source>
</evidence>
<name>A0A3D3R679_9PLAN</name>
<evidence type="ECO:0000313" key="7">
    <source>
        <dbReference type="Proteomes" id="UP000263642"/>
    </source>
</evidence>
<feature type="domain" description="ABC transporter" evidence="5">
    <location>
        <begin position="2"/>
        <end position="231"/>
    </location>
</feature>
<dbReference type="PANTHER" id="PTHR42781">
    <property type="entry name" value="SPERMIDINE/PUTRESCINE IMPORT ATP-BINDING PROTEIN POTA"/>
    <property type="match status" value="1"/>
</dbReference>
<evidence type="ECO:0000259" key="5">
    <source>
        <dbReference type="PROSITE" id="PS50893"/>
    </source>
</evidence>
<organism evidence="6 7">
    <name type="scientific">Gimesia maris</name>
    <dbReference type="NCBI Taxonomy" id="122"/>
    <lineage>
        <taxon>Bacteria</taxon>
        <taxon>Pseudomonadati</taxon>
        <taxon>Planctomycetota</taxon>
        <taxon>Planctomycetia</taxon>
        <taxon>Planctomycetales</taxon>
        <taxon>Planctomycetaceae</taxon>
        <taxon>Gimesia</taxon>
    </lineage>
</organism>
<feature type="region of interest" description="Disordered" evidence="4">
    <location>
        <begin position="213"/>
        <end position="243"/>
    </location>
</feature>
<dbReference type="GO" id="GO:0005524">
    <property type="term" value="F:ATP binding"/>
    <property type="evidence" value="ECO:0007669"/>
    <property type="project" value="UniProtKB-KW"/>
</dbReference>
<dbReference type="PROSITE" id="PS50893">
    <property type="entry name" value="ABC_TRANSPORTER_2"/>
    <property type="match status" value="1"/>
</dbReference>
<dbReference type="GO" id="GO:0016887">
    <property type="term" value="F:ATP hydrolysis activity"/>
    <property type="evidence" value="ECO:0007669"/>
    <property type="project" value="InterPro"/>
</dbReference>
<dbReference type="InterPro" id="IPR027417">
    <property type="entry name" value="P-loop_NTPase"/>
</dbReference>
<evidence type="ECO:0000256" key="4">
    <source>
        <dbReference type="SAM" id="MobiDB-lite"/>
    </source>
</evidence>
<proteinExistence type="predicted"/>